<keyword evidence="2 3" id="KW-0040">ANK repeat</keyword>
<evidence type="ECO:0000256" key="3">
    <source>
        <dbReference type="PROSITE-ProRule" id="PRU00023"/>
    </source>
</evidence>
<comment type="caution">
    <text evidence="4">The sequence shown here is derived from an EMBL/GenBank/DDBJ whole genome shotgun (WGS) entry which is preliminary data.</text>
</comment>
<proteinExistence type="predicted"/>
<dbReference type="OrthoDB" id="1722001at2759"/>
<sequence>MASSAERGNPNSKDYDFRTPLHVAALRGSYGLAKLLVKAGANVLSKDRCGKTPLDEAKLSKNGRHGFLSLEESRIQRYEPIEQILFK</sequence>
<dbReference type="Gene3D" id="1.25.40.20">
    <property type="entry name" value="Ankyrin repeat-containing domain"/>
    <property type="match status" value="1"/>
</dbReference>
<dbReference type="PROSITE" id="PS50088">
    <property type="entry name" value="ANK_REPEAT"/>
    <property type="match status" value="1"/>
</dbReference>
<reference evidence="4 5" key="1">
    <citation type="journal article" date="2018" name="Mol. Plant">
        <title>The genome of Artemisia annua provides insight into the evolution of Asteraceae family and artemisinin biosynthesis.</title>
        <authorList>
            <person name="Shen Q."/>
            <person name="Zhang L."/>
            <person name="Liao Z."/>
            <person name="Wang S."/>
            <person name="Yan T."/>
            <person name="Shi P."/>
            <person name="Liu M."/>
            <person name="Fu X."/>
            <person name="Pan Q."/>
            <person name="Wang Y."/>
            <person name="Lv Z."/>
            <person name="Lu X."/>
            <person name="Zhang F."/>
            <person name="Jiang W."/>
            <person name="Ma Y."/>
            <person name="Chen M."/>
            <person name="Hao X."/>
            <person name="Li L."/>
            <person name="Tang Y."/>
            <person name="Lv G."/>
            <person name="Zhou Y."/>
            <person name="Sun X."/>
            <person name="Brodelius P.E."/>
            <person name="Rose J.K.C."/>
            <person name="Tang K."/>
        </authorList>
    </citation>
    <scope>NUCLEOTIDE SEQUENCE [LARGE SCALE GENOMIC DNA]</scope>
    <source>
        <strain evidence="5">cv. Huhao1</strain>
        <tissue evidence="4">Leaf</tissue>
    </source>
</reference>
<dbReference type="InterPro" id="IPR036770">
    <property type="entry name" value="Ankyrin_rpt-contain_sf"/>
</dbReference>
<dbReference type="PROSITE" id="PS50297">
    <property type="entry name" value="ANK_REP_REGION"/>
    <property type="match status" value="1"/>
</dbReference>
<evidence type="ECO:0000313" key="5">
    <source>
        <dbReference type="Proteomes" id="UP000245207"/>
    </source>
</evidence>
<gene>
    <name evidence="4" type="ORF">CTI12_AA535450</name>
</gene>
<evidence type="ECO:0000313" key="4">
    <source>
        <dbReference type="EMBL" id="PWA43453.1"/>
    </source>
</evidence>
<dbReference type="SMART" id="SM00248">
    <property type="entry name" value="ANK"/>
    <property type="match status" value="1"/>
</dbReference>
<dbReference type="InterPro" id="IPR002110">
    <property type="entry name" value="Ankyrin_rpt"/>
</dbReference>
<evidence type="ECO:0000256" key="2">
    <source>
        <dbReference type="ARBA" id="ARBA00023043"/>
    </source>
</evidence>
<dbReference type="PANTHER" id="PTHR24171:SF9">
    <property type="entry name" value="ANKYRIN REPEAT DOMAIN-CONTAINING PROTEIN 39"/>
    <property type="match status" value="1"/>
</dbReference>
<organism evidence="4 5">
    <name type="scientific">Artemisia annua</name>
    <name type="common">Sweet wormwood</name>
    <dbReference type="NCBI Taxonomy" id="35608"/>
    <lineage>
        <taxon>Eukaryota</taxon>
        <taxon>Viridiplantae</taxon>
        <taxon>Streptophyta</taxon>
        <taxon>Embryophyta</taxon>
        <taxon>Tracheophyta</taxon>
        <taxon>Spermatophyta</taxon>
        <taxon>Magnoliopsida</taxon>
        <taxon>eudicotyledons</taxon>
        <taxon>Gunneridae</taxon>
        <taxon>Pentapetalae</taxon>
        <taxon>asterids</taxon>
        <taxon>campanulids</taxon>
        <taxon>Asterales</taxon>
        <taxon>Asteraceae</taxon>
        <taxon>Asteroideae</taxon>
        <taxon>Anthemideae</taxon>
        <taxon>Artemisiinae</taxon>
        <taxon>Artemisia</taxon>
    </lineage>
</organism>
<keyword evidence="1" id="KW-0677">Repeat</keyword>
<dbReference type="AlphaFoldDB" id="A0A2U1L384"/>
<dbReference type="EMBL" id="PKPP01011818">
    <property type="protein sequence ID" value="PWA43453.1"/>
    <property type="molecule type" value="Genomic_DNA"/>
</dbReference>
<dbReference type="PANTHER" id="PTHR24171">
    <property type="entry name" value="ANKYRIN REPEAT DOMAIN-CONTAINING PROTEIN 39-RELATED"/>
    <property type="match status" value="1"/>
</dbReference>
<evidence type="ECO:0000256" key="1">
    <source>
        <dbReference type="ARBA" id="ARBA00022737"/>
    </source>
</evidence>
<dbReference type="Proteomes" id="UP000245207">
    <property type="component" value="Unassembled WGS sequence"/>
</dbReference>
<dbReference type="Pfam" id="PF13857">
    <property type="entry name" value="Ank_5"/>
    <property type="match status" value="1"/>
</dbReference>
<protein>
    <submittedName>
        <fullName evidence="4">Ankyrin repeat-containing protein</fullName>
    </submittedName>
</protein>
<accession>A0A2U1L384</accession>
<name>A0A2U1L384_ARTAN</name>
<dbReference type="SUPFAM" id="SSF48403">
    <property type="entry name" value="Ankyrin repeat"/>
    <property type="match status" value="1"/>
</dbReference>
<keyword evidence="5" id="KW-1185">Reference proteome</keyword>
<feature type="repeat" description="ANK" evidence="3">
    <location>
        <begin position="16"/>
        <end position="48"/>
    </location>
</feature>